<keyword evidence="3" id="KW-1185">Reference proteome</keyword>
<feature type="region of interest" description="Disordered" evidence="1">
    <location>
        <begin position="1"/>
        <end position="22"/>
    </location>
</feature>
<evidence type="ECO:0000313" key="2">
    <source>
        <dbReference type="EMBL" id="CAK9209831.1"/>
    </source>
</evidence>
<gene>
    <name evidence="2" type="ORF">CSSPTR1EN2_LOCUS10120</name>
</gene>
<evidence type="ECO:0000313" key="3">
    <source>
        <dbReference type="Proteomes" id="UP001497512"/>
    </source>
</evidence>
<protein>
    <submittedName>
        <fullName evidence="2">Uncharacterized protein</fullName>
    </submittedName>
</protein>
<name>A0ABP0U0Z7_9BRYO</name>
<dbReference type="Proteomes" id="UP001497512">
    <property type="component" value="Chromosome 17"/>
</dbReference>
<evidence type="ECO:0000256" key="1">
    <source>
        <dbReference type="SAM" id="MobiDB-lite"/>
    </source>
</evidence>
<reference evidence="2" key="1">
    <citation type="submission" date="2024-02" db="EMBL/GenBank/DDBJ databases">
        <authorList>
            <consortium name="ELIXIR-Norway"/>
            <consortium name="Elixir Norway"/>
        </authorList>
    </citation>
    <scope>NUCLEOTIDE SEQUENCE</scope>
</reference>
<accession>A0ABP0U0Z7</accession>
<dbReference type="EMBL" id="OZ019909">
    <property type="protein sequence ID" value="CAK9209831.1"/>
    <property type="molecule type" value="Genomic_DNA"/>
</dbReference>
<proteinExistence type="predicted"/>
<sequence>MLDLQNSSRDWKTQHGKFSSSRTKQAVIILGIYRSHNIDRVAIVVKNSVFLITHKKADDGVLDKKRT</sequence>
<organism evidence="2 3">
    <name type="scientific">Sphagnum troendelagicum</name>
    <dbReference type="NCBI Taxonomy" id="128251"/>
    <lineage>
        <taxon>Eukaryota</taxon>
        <taxon>Viridiplantae</taxon>
        <taxon>Streptophyta</taxon>
        <taxon>Embryophyta</taxon>
        <taxon>Bryophyta</taxon>
        <taxon>Sphagnophytina</taxon>
        <taxon>Sphagnopsida</taxon>
        <taxon>Sphagnales</taxon>
        <taxon>Sphagnaceae</taxon>
        <taxon>Sphagnum</taxon>
    </lineage>
</organism>